<protein>
    <submittedName>
        <fullName evidence="1">Uncharacterized protein</fullName>
    </submittedName>
</protein>
<sequence>MDGGNHICPNNRKKAEAIRNKTKAISLSTKQAAVRTGKMDITK</sequence>
<proteinExistence type="predicted"/>
<evidence type="ECO:0000313" key="2">
    <source>
        <dbReference type="Proteomes" id="UP000031978"/>
    </source>
</evidence>
<dbReference type="EMBL" id="JXCL01000010">
    <property type="protein sequence ID" value="KIL22901.1"/>
    <property type="molecule type" value="Genomic_DNA"/>
</dbReference>
<dbReference type="Proteomes" id="UP000031978">
    <property type="component" value="Unassembled WGS sequence"/>
</dbReference>
<gene>
    <name evidence="1" type="ORF">B4127_0860</name>
</gene>
<evidence type="ECO:0000313" key="1">
    <source>
        <dbReference type="EMBL" id="KIL22901.1"/>
    </source>
</evidence>
<accession>A0AB34R1J7</accession>
<organism evidence="1 2">
    <name type="scientific">Bacillus pumilus</name>
    <name type="common">Bacillus mesentericus</name>
    <dbReference type="NCBI Taxonomy" id="1408"/>
    <lineage>
        <taxon>Bacteria</taxon>
        <taxon>Bacillati</taxon>
        <taxon>Bacillota</taxon>
        <taxon>Bacilli</taxon>
        <taxon>Bacillales</taxon>
        <taxon>Bacillaceae</taxon>
        <taxon>Bacillus</taxon>
    </lineage>
</organism>
<comment type="caution">
    <text evidence="1">The sequence shown here is derived from an EMBL/GenBank/DDBJ whole genome shotgun (WGS) entry which is preliminary data.</text>
</comment>
<dbReference type="AlphaFoldDB" id="A0AB34R1J7"/>
<name>A0AB34R1J7_BACPU</name>
<reference evidence="1 2" key="1">
    <citation type="submission" date="2014-12" db="EMBL/GenBank/DDBJ databases">
        <title>Draft Genome Sequences of Five Spore-Forming Food Isolates of Bacillus pumilus.</title>
        <authorList>
            <person name="de Jong A."/>
            <person name="van Heel A.J."/>
            <person name="Montalban-Lopez M."/>
            <person name="Krawczyk A.O."/>
            <person name="Berendsen E.M."/>
            <person name="Wells-Bennik M."/>
            <person name="Kuipers O.P."/>
        </authorList>
    </citation>
    <scope>NUCLEOTIDE SEQUENCE [LARGE SCALE GENOMIC DNA]</scope>
    <source>
        <strain evidence="1 2">B4127</strain>
    </source>
</reference>